<reference evidence="2 3" key="1">
    <citation type="submission" date="2017-06" db="EMBL/GenBank/DDBJ databases">
        <authorList>
            <person name="Kim H.J."/>
            <person name="Triplett B.A."/>
        </authorList>
    </citation>
    <scope>NUCLEOTIDE SEQUENCE [LARGE SCALE GENOMIC DNA]</scope>
    <source>
        <strain evidence="2 3">DSM 43151</strain>
    </source>
</reference>
<evidence type="ECO:0000256" key="1">
    <source>
        <dbReference type="SAM" id="Phobius"/>
    </source>
</evidence>
<keyword evidence="1" id="KW-0472">Membrane</keyword>
<organism evidence="2 3">
    <name type="scientific">Actinoplanes regularis</name>
    <dbReference type="NCBI Taxonomy" id="52697"/>
    <lineage>
        <taxon>Bacteria</taxon>
        <taxon>Bacillati</taxon>
        <taxon>Actinomycetota</taxon>
        <taxon>Actinomycetes</taxon>
        <taxon>Micromonosporales</taxon>
        <taxon>Micromonosporaceae</taxon>
        <taxon>Actinoplanes</taxon>
    </lineage>
</organism>
<evidence type="ECO:0000313" key="2">
    <source>
        <dbReference type="EMBL" id="SNR87155.1"/>
    </source>
</evidence>
<keyword evidence="1" id="KW-1133">Transmembrane helix</keyword>
<dbReference type="RefSeq" id="WP_089294521.1">
    <property type="nucleotide sequence ID" value="NZ_BOMU01000088.1"/>
</dbReference>
<dbReference type="OrthoDB" id="3292271at2"/>
<feature type="transmembrane region" description="Helical" evidence="1">
    <location>
        <begin position="43"/>
        <end position="66"/>
    </location>
</feature>
<dbReference type="Proteomes" id="UP000198415">
    <property type="component" value="Unassembled WGS sequence"/>
</dbReference>
<name>A0A238ZV02_9ACTN</name>
<dbReference type="AlphaFoldDB" id="A0A238ZV02"/>
<proteinExistence type="predicted"/>
<protein>
    <submittedName>
        <fullName evidence="2">Uncharacterized protein</fullName>
    </submittedName>
</protein>
<evidence type="ECO:0000313" key="3">
    <source>
        <dbReference type="Proteomes" id="UP000198415"/>
    </source>
</evidence>
<keyword evidence="3" id="KW-1185">Reference proteome</keyword>
<gene>
    <name evidence="2" type="ORF">SAMN06264365_106332</name>
</gene>
<accession>A0A238ZV02</accession>
<sequence length="262" mass="27872">MTSHGDRLREAFESRENQTPDAAEVYARVVQLSRKHKLRRRGVTAAGGTVLGAGLIAAVVNLPAVLPGGPQTGTAATSPIVAAAPASPVPSPEPTTEWDAYWKAGYGYDEALELAKLWNMPTADIGAVKAEAGRKLLAGQTLPVKPVVAEPVPDSVTQFFTAGYGYDDAVKLAKLWKLKTPYDAKVLAGKKLLAGEHLPFKPNPATAQENKEAQQVNAFFDAGYDYDDAVKLAKLWKLKTPYDAKVAAGKKLLAGGTLPIKP</sequence>
<keyword evidence="1" id="KW-0812">Transmembrane</keyword>
<dbReference type="EMBL" id="FZNR01000006">
    <property type="protein sequence ID" value="SNR87155.1"/>
    <property type="molecule type" value="Genomic_DNA"/>
</dbReference>